<evidence type="ECO:0000256" key="1">
    <source>
        <dbReference type="ARBA" id="ARBA00022723"/>
    </source>
</evidence>
<keyword evidence="2" id="KW-0862">Zinc</keyword>
<name>A0A9W6DTC6_9EURO</name>
<keyword evidence="6" id="KW-0539">Nucleus</keyword>
<dbReference type="PANTHER" id="PTHR36206:SF4">
    <property type="entry name" value="HYPOTHETICAL CONSERVED PROTEIN (EUROFUNG)-RELATED"/>
    <property type="match status" value="1"/>
</dbReference>
<organism evidence="7 8">
    <name type="scientific">Aspergillus brasiliensis</name>
    <dbReference type="NCBI Taxonomy" id="319629"/>
    <lineage>
        <taxon>Eukaryota</taxon>
        <taxon>Fungi</taxon>
        <taxon>Dikarya</taxon>
        <taxon>Ascomycota</taxon>
        <taxon>Pezizomycotina</taxon>
        <taxon>Eurotiomycetes</taxon>
        <taxon>Eurotiomycetidae</taxon>
        <taxon>Eurotiales</taxon>
        <taxon>Aspergillaceae</taxon>
        <taxon>Aspergillus</taxon>
        <taxon>Aspergillus subgen. Circumdati</taxon>
    </lineage>
</organism>
<sequence length="381" mass="41976">MFKDDVVINSDRPSPQHLQLIARSHKQLRMHLYSPEASTEVALICSVIFYAFEALLGNAAQAIRHLDQGLILLQRCQAITAVHSATDDILLRLTALLATLDVQASTYNFNRRPRLSLVSPLEKSGHVPIMPDRSTLADARAALTKLQNWMLHHLASSQPYKKLGLQAMPATILIERHQLYEQLTKYLEAVSAGSTDSPGASSGDYLLLRLQARIFRTVLAEDIPFLESQDCSFLGHCLEDVSALLETLSTTSTTKDTASAQRSFTLSTQIIAALFYICVKSTHPSTVEAALSLLQHTKLPRRDGVWDARTVEAVVHGIRQSSKLPGWRIGGKEAAGYRLEYANADVINAAAAGGVYELRDMLHRDEQSTTCGDTSNRVSRS</sequence>
<comment type="caution">
    <text evidence="7">The sequence shown here is derived from an EMBL/GenBank/DDBJ whole genome shotgun (WGS) entry which is preliminary data.</text>
</comment>
<evidence type="ECO:0000256" key="6">
    <source>
        <dbReference type="ARBA" id="ARBA00023242"/>
    </source>
</evidence>
<proteinExistence type="predicted"/>
<dbReference type="GO" id="GO:0046872">
    <property type="term" value="F:metal ion binding"/>
    <property type="evidence" value="ECO:0007669"/>
    <property type="project" value="UniProtKB-KW"/>
</dbReference>
<keyword evidence="5" id="KW-0804">Transcription</keyword>
<dbReference type="PANTHER" id="PTHR36206">
    <property type="entry name" value="ASPERCRYPTIN BIOSYNTHESIS CLUSTER-SPECIFIC TRANSCRIPTION REGULATOR ATNN-RELATED"/>
    <property type="match status" value="1"/>
</dbReference>
<dbReference type="AlphaFoldDB" id="A0A9W6DTC6"/>
<evidence type="ECO:0000256" key="3">
    <source>
        <dbReference type="ARBA" id="ARBA00023015"/>
    </source>
</evidence>
<accession>A0A9W6DTC6</accession>
<gene>
    <name evidence="7" type="ORF">AbraCBS73388_002416</name>
</gene>
<evidence type="ECO:0000256" key="5">
    <source>
        <dbReference type="ARBA" id="ARBA00023163"/>
    </source>
</evidence>
<keyword evidence="1" id="KW-0479">Metal-binding</keyword>
<dbReference type="EMBL" id="BROQ01000142">
    <property type="protein sequence ID" value="GKZ26332.1"/>
    <property type="molecule type" value="Genomic_DNA"/>
</dbReference>
<evidence type="ECO:0000313" key="8">
    <source>
        <dbReference type="Proteomes" id="UP001143548"/>
    </source>
</evidence>
<dbReference type="GO" id="GO:0003677">
    <property type="term" value="F:DNA binding"/>
    <property type="evidence" value="ECO:0007669"/>
    <property type="project" value="UniProtKB-KW"/>
</dbReference>
<evidence type="ECO:0000256" key="4">
    <source>
        <dbReference type="ARBA" id="ARBA00023125"/>
    </source>
</evidence>
<reference evidence="7" key="1">
    <citation type="submission" date="2022-07" db="EMBL/GenBank/DDBJ databases">
        <title>Taxonomy of Aspergillus series Nigri: significant species reduction supported by multi-species coalescent approaches.</title>
        <authorList>
            <person name="Bian C."/>
            <person name="Kusuya Y."/>
            <person name="Sklenar F."/>
            <person name="D'hooge E."/>
            <person name="Yaguchi T."/>
            <person name="Takahashi H."/>
            <person name="Hubka V."/>
        </authorList>
    </citation>
    <scope>NUCLEOTIDE SEQUENCE</scope>
    <source>
        <strain evidence="7">CBS 733.88</strain>
    </source>
</reference>
<dbReference type="InterPro" id="IPR052360">
    <property type="entry name" value="Transcr_Regulatory_Proteins"/>
</dbReference>
<keyword evidence="3" id="KW-0805">Transcription regulation</keyword>
<evidence type="ECO:0000313" key="7">
    <source>
        <dbReference type="EMBL" id="GKZ26332.1"/>
    </source>
</evidence>
<protein>
    <recommendedName>
        <fullName evidence="9">Transcription factor domain-containing protein</fullName>
    </recommendedName>
</protein>
<dbReference type="Proteomes" id="UP001143548">
    <property type="component" value="Unassembled WGS sequence"/>
</dbReference>
<evidence type="ECO:0008006" key="9">
    <source>
        <dbReference type="Google" id="ProtNLM"/>
    </source>
</evidence>
<keyword evidence="4" id="KW-0238">DNA-binding</keyword>
<evidence type="ECO:0000256" key="2">
    <source>
        <dbReference type="ARBA" id="ARBA00022833"/>
    </source>
</evidence>